<dbReference type="SUPFAM" id="SSF47323">
    <property type="entry name" value="Anticodon-binding domain of a subclass of class I aminoacyl-tRNA synthetases"/>
    <property type="match status" value="1"/>
</dbReference>
<keyword evidence="9 12" id="KW-0648">Protein biosynthesis</keyword>
<dbReference type="Proteomes" id="UP001195483">
    <property type="component" value="Unassembled WGS sequence"/>
</dbReference>
<dbReference type="InterPro" id="IPR008135">
    <property type="entry name" value="Competence-induced_CinA"/>
</dbReference>
<organism evidence="16 17">
    <name type="scientific">Potamilus streckersoni</name>
    <dbReference type="NCBI Taxonomy" id="2493646"/>
    <lineage>
        <taxon>Eukaryota</taxon>
        <taxon>Metazoa</taxon>
        <taxon>Spiralia</taxon>
        <taxon>Lophotrochozoa</taxon>
        <taxon>Mollusca</taxon>
        <taxon>Bivalvia</taxon>
        <taxon>Autobranchia</taxon>
        <taxon>Heteroconchia</taxon>
        <taxon>Palaeoheterodonta</taxon>
        <taxon>Unionida</taxon>
        <taxon>Unionoidea</taxon>
        <taxon>Unionidae</taxon>
        <taxon>Ambleminae</taxon>
        <taxon>Lampsilini</taxon>
        <taxon>Potamilus</taxon>
    </lineage>
</organism>
<dbReference type="HAMAP" id="MF_00123">
    <property type="entry name" value="Arg_tRNA_synth"/>
    <property type="match status" value="1"/>
</dbReference>
<dbReference type="SUPFAM" id="SSF53218">
    <property type="entry name" value="Molybdenum cofactor biosynthesis proteins"/>
    <property type="match status" value="1"/>
</dbReference>
<evidence type="ECO:0000313" key="16">
    <source>
        <dbReference type="EMBL" id="KAK3604944.1"/>
    </source>
</evidence>
<gene>
    <name evidence="16" type="ORF">CHS0354_000608</name>
</gene>
<dbReference type="EMBL" id="JAEAOA010000085">
    <property type="protein sequence ID" value="KAK3604944.1"/>
    <property type="molecule type" value="Genomic_DNA"/>
</dbReference>
<dbReference type="GO" id="GO:0005524">
    <property type="term" value="F:ATP binding"/>
    <property type="evidence" value="ECO:0007669"/>
    <property type="project" value="UniProtKB-KW"/>
</dbReference>
<evidence type="ECO:0000256" key="8">
    <source>
        <dbReference type="ARBA" id="ARBA00022840"/>
    </source>
</evidence>
<dbReference type="GO" id="GO:0005737">
    <property type="term" value="C:cytoplasm"/>
    <property type="evidence" value="ECO:0007669"/>
    <property type="project" value="UniProtKB-SubCell"/>
</dbReference>
<dbReference type="SMART" id="SM01016">
    <property type="entry name" value="Arg_tRNA_synt_N"/>
    <property type="match status" value="1"/>
</dbReference>
<keyword evidence="6 12" id="KW-0436">Ligase</keyword>
<dbReference type="InterPro" id="IPR036425">
    <property type="entry name" value="MoaB/Mog-like_dom_sf"/>
</dbReference>
<evidence type="ECO:0000259" key="14">
    <source>
        <dbReference type="SMART" id="SM00852"/>
    </source>
</evidence>
<dbReference type="CDD" id="cd00885">
    <property type="entry name" value="cinA"/>
    <property type="match status" value="1"/>
</dbReference>
<dbReference type="InterPro" id="IPR005148">
    <property type="entry name" value="Arg-tRNA-synth_N"/>
</dbReference>
<comment type="similarity">
    <text evidence="2 12">Belongs to the class-I aminoacyl-tRNA synthetase family.</text>
</comment>
<dbReference type="FunFam" id="1.10.730.10:FF:000008">
    <property type="entry name" value="Arginine--tRNA ligase"/>
    <property type="match status" value="1"/>
</dbReference>
<evidence type="ECO:0000256" key="1">
    <source>
        <dbReference type="ARBA" id="ARBA00004496"/>
    </source>
</evidence>
<dbReference type="NCBIfam" id="TIGR00199">
    <property type="entry name" value="PncC_domain"/>
    <property type="match status" value="1"/>
</dbReference>
<proteinExistence type="inferred from homology"/>
<evidence type="ECO:0000256" key="11">
    <source>
        <dbReference type="ARBA" id="ARBA00049339"/>
    </source>
</evidence>
<dbReference type="InterPro" id="IPR001453">
    <property type="entry name" value="MoaB/Mog_dom"/>
</dbReference>
<comment type="similarity">
    <text evidence="3">In the N-terminal section; belongs to the MoaB/Mog family.</text>
</comment>
<dbReference type="SMART" id="SM00836">
    <property type="entry name" value="DALR_1"/>
    <property type="match status" value="1"/>
</dbReference>
<dbReference type="AlphaFoldDB" id="A0AAE0T707"/>
<dbReference type="NCBIfam" id="TIGR00456">
    <property type="entry name" value="argS"/>
    <property type="match status" value="1"/>
</dbReference>
<dbReference type="Pfam" id="PF00994">
    <property type="entry name" value="MoCF_biosynth"/>
    <property type="match status" value="1"/>
</dbReference>
<dbReference type="InterPro" id="IPR008136">
    <property type="entry name" value="CinA_C"/>
</dbReference>
<dbReference type="SUPFAM" id="SSF52374">
    <property type="entry name" value="Nucleotidylyl transferase"/>
    <property type="match status" value="1"/>
</dbReference>
<comment type="subcellular location">
    <subcellularLocation>
        <location evidence="1">Cytoplasm</location>
    </subcellularLocation>
</comment>
<evidence type="ECO:0000256" key="10">
    <source>
        <dbReference type="ARBA" id="ARBA00023146"/>
    </source>
</evidence>
<feature type="domain" description="Arginyl tRNA synthetase N-terminal" evidence="15">
    <location>
        <begin position="383"/>
        <end position="472"/>
    </location>
</feature>
<evidence type="ECO:0000256" key="2">
    <source>
        <dbReference type="ARBA" id="ARBA00005594"/>
    </source>
</evidence>
<comment type="caution">
    <text evidence="16">The sequence shown here is derived from an EMBL/GenBank/DDBJ whole genome shotgun (WGS) entry which is preliminary data.</text>
</comment>
<reference evidence="16" key="2">
    <citation type="journal article" date="2021" name="Genome Biol. Evol.">
        <title>Developing a high-quality reference genome for a parasitic bivalve with doubly uniparental inheritance (Bivalvia: Unionida).</title>
        <authorList>
            <person name="Smith C.H."/>
        </authorList>
    </citation>
    <scope>NUCLEOTIDE SEQUENCE</scope>
    <source>
        <strain evidence="16">CHS0354</strain>
        <tissue evidence="16">Mantle</tissue>
    </source>
</reference>
<feature type="domain" description="DALR anticodon binding" evidence="13">
    <location>
        <begin position="817"/>
        <end position="934"/>
    </location>
</feature>
<dbReference type="Pfam" id="PF05746">
    <property type="entry name" value="DALR_1"/>
    <property type="match status" value="1"/>
</dbReference>
<keyword evidence="17" id="KW-1185">Reference proteome</keyword>
<evidence type="ECO:0000313" key="17">
    <source>
        <dbReference type="Proteomes" id="UP001195483"/>
    </source>
</evidence>
<evidence type="ECO:0000256" key="12">
    <source>
        <dbReference type="RuleBase" id="RU363038"/>
    </source>
</evidence>
<dbReference type="InterPro" id="IPR036695">
    <property type="entry name" value="Arg-tRNA-synth_N_sf"/>
</dbReference>
<dbReference type="EC" id="6.1.1.19" evidence="4"/>
<keyword evidence="5" id="KW-0963">Cytoplasm</keyword>
<evidence type="ECO:0000256" key="6">
    <source>
        <dbReference type="ARBA" id="ARBA00022598"/>
    </source>
</evidence>
<evidence type="ECO:0000259" key="15">
    <source>
        <dbReference type="SMART" id="SM01016"/>
    </source>
</evidence>
<feature type="domain" description="MoaB/Mog" evidence="14">
    <location>
        <begin position="4"/>
        <end position="174"/>
    </location>
</feature>
<comment type="catalytic activity">
    <reaction evidence="11">
        <text>tRNA(Arg) + L-arginine + ATP = L-arginyl-tRNA(Arg) + AMP + diphosphate</text>
        <dbReference type="Rhea" id="RHEA:20301"/>
        <dbReference type="Rhea" id="RHEA-COMP:9658"/>
        <dbReference type="Rhea" id="RHEA-COMP:9673"/>
        <dbReference type="ChEBI" id="CHEBI:30616"/>
        <dbReference type="ChEBI" id="CHEBI:32682"/>
        <dbReference type="ChEBI" id="CHEBI:33019"/>
        <dbReference type="ChEBI" id="CHEBI:78442"/>
        <dbReference type="ChEBI" id="CHEBI:78513"/>
        <dbReference type="ChEBI" id="CHEBI:456215"/>
        <dbReference type="EC" id="6.1.1.19"/>
    </reaction>
</comment>
<dbReference type="PRINTS" id="PR01038">
    <property type="entry name" value="TRNASYNTHARG"/>
</dbReference>
<dbReference type="Gene3D" id="3.90.950.20">
    <property type="entry name" value="CinA-like"/>
    <property type="match status" value="1"/>
</dbReference>
<accession>A0AAE0T707</accession>
<evidence type="ECO:0000256" key="3">
    <source>
        <dbReference type="ARBA" id="ARBA00007589"/>
    </source>
</evidence>
<protein>
    <recommendedName>
        <fullName evidence="4">arginine--tRNA ligase</fullName>
        <ecNumber evidence="4">6.1.1.19</ecNumber>
    </recommendedName>
</protein>
<dbReference type="InterPro" id="IPR036653">
    <property type="entry name" value="CinA-like_C"/>
</dbReference>
<dbReference type="PANTHER" id="PTHR11956:SF5">
    <property type="entry name" value="ARGININE--TRNA LIGASE, CYTOPLASMIC"/>
    <property type="match status" value="1"/>
</dbReference>
<dbReference type="NCBIfam" id="TIGR00200">
    <property type="entry name" value="cinA_nterm"/>
    <property type="match status" value="1"/>
</dbReference>
<evidence type="ECO:0000256" key="9">
    <source>
        <dbReference type="ARBA" id="ARBA00022917"/>
    </source>
</evidence>
<dbReference type="SUPFAM" id="SSF55190">
    <property type="entry name" value="Arginyl-tRNA synthetase (ArgRS), N-terminal 'additional' domain"/>
    <property type="match status" value="1"/>
</dbReference>
<evidence type="ECO:0000256" key="5">
    <source>
        <dbReference type="ARBA" id="ARBA00022490"/>
    </source>
</evidence>
<dbReference type="GO" id="GO:0006420">
    <property type="term" value="P:arginyl-tRNA aminoacylation"/>
    <property type="evidence" value="ECO:0007669"/>
    <property type="project" value="InterPro"/>
</dbReference>
<dbReference type="SMART" id="SM00852">
    <property type="entry name" value="MoCF_biosynth"/>
    <property type="match status" value="1"/>
</dbReference>
<dbReference type="Pfam" id="PF02464">
    <property type="entry name" value="CinA"/>
    <property type="match status" value="1"/>
</dbReference>
<sequence length="934" mass="104143">MKVSILTVGDELLTGHVVNTNTAFIGETLHYMGADVKRMVSVGDDEQEIKNEVAYLLQAQKSDVVIVTGGLGPTHDDVTKNAVASLLKRALIENNEAMERCRLFFEKRGKPMPEINRSQGMVIEGCKVLQNELGTALGMFIENVFNCQIVILLPGVPSEMRELLTKQVQPLLRPLVKAAVQESILMTSGAGESLLAEQIGNPSSFLGEKTKLAFLPNTSSGVKLRITTIDRECVGNIDLVKQENERVKNILLSKIKSFVYSESDQIQLENVVGQLLMERRLKLAVAESCTGGLVSNRLTNVAGSSNYFIHGSVIYSNEAKQRLGVKSETLDAFGAVSEEVAIELAKCIRHTNACDVGVGITGIAGPGGGSEKKPVGLVWIAVAFGGALKSSSLKEKYDAKEMEKVRVDLEIPNEEKFGDFSSNVAMFLAKVLKKSPILIAEEVKSVLLQNKELDKKVSDIKIAGNGFLNFYLSPHCLVDCIYMILEEKDHYGHIKNSEKKTALVEYVSANPTGPLTVGRGRGGVLGDTLANILETQGYHVTREYYFNNAGRQMYILGDSVRLRYMELIGEGQDFPEDYYQGTYIRNIALAIFNEHGNTKKDENVIPFFKEYAEHKIFSEIKKTLLRIGIKHDSFFNELELYQINKQKGTKPIEDVVMALRNKGYIEERDGATWFLTTKCGFEKDKALIKSTGEPTYRLPDIAYHVTKFDRGFDLILNVFGTDHIDEYPDVVTALNILGYDVSKIKVAINQFVTVTIDGKVVKMSTRKGNAELLDDLIEDVGADATRFFFIMRSKDSHLNFDLKLAKEQSAKNPVFYLHYAYTRVCSILSLAGDLDESRKVGGLFIFTTEEEKRLIKVLMRYPDVLTFSAELLEPQKLATYLLIVAESFHKFYENCRVIGEEIQIMNSRVCLCQATRNVIKNGLNVLGLSIIERM</sequence>
<dbReference type="Gene3D" id="3.40.980.10">
    <property type="entry name" value="MoaB/Mog-like domain"/>
    <property type="match status" value="1"/>
</dbReference>
<dbReference type="NCBIfam" id="TIGR00177">
    <property type="entry name" value="molyb_syn"/>
    <property type="match status" value="1"/>
</dbReference>
<reference evidence="16" key="1">
    <citation type="journal article" date="2021" name="Genome Biol. Evol.">
        <title>A High-Quality Reference Genome for a Parasitic Bivalve with Doubly Uniparental Inheritance (Bivalvia: Unionida).</title>
        <authorList>
            <person name="Smith C.H."/>
        </authorList>
    </citation>
    <scope>NUCLEOTIDE SEQUENCE</scope>
    <source>
        <strain evidence="16">CHS0354</strain>
    </source>
</reference>
<evidence type="ECO:0000256" key="4">
    <source>
        <dbReference type="ARBA" id="ARBA00012837"/>
    </source>
</evidence>
<dbReference type="InterPro" id="IPR001278">
    <property type="entry name" value="Arg-tRNA-ligase"/>
</dbReference>
<name>A0AAE0T707_9BIVA</name>
<dbReference type="GO" id="GO:0004814">
    <property type="term" value="F:arginine-tRNA ligase activity"/>
    <property type="evidence" value="ECO:0007669"/>
    <property type="project" value="UniProtKB-EC"/>
</dbReference>
<dbReference type="InterPro" id="IPR008909">
    <property type="entry name" value="DALR_anticod-bd"/>
</dbReference>
<keyword evidence="10 12" id="KW-0030">Aminoacyl-tRNA synthetase</keyword>
<keyword evidence="8 12" id="KW-0067">ATP-binding</keyword>
<reference evidence="16" key="3">
    <citation type="submission" date="2023-05" db="EMBL/GenBank/DDBJ databases">
        <authorList>
            <person name="Smith C.H."/>
        </authorList>
    </citation>
    <scope>NUCLEOTIDE SEQUENCE</scope>
    <source>
        <strain evidence="16">CHS0354</strain>
        <tissue evidence="16">Mantle</tissue>
    </source>
</reference>
<dbReference type="InterPro" id="IPR009080">
    <property type="entry name" value="tRNAsynth_Ia_anticodon-bd"/>
</dbReference>
<dbReference type="InterPro" id="IPR014729">
    <property type="entry name" value="Rossmann-like_a/b/a_fold"/>
</dbReference>
<dbReference type="Gene3D" id="1.10.730.10">
    <property type="entry name" value="Isoleucyl-tRNA Synthetase, Domain 1"/>
    <property type="match status" value="1"/>
</dbReference>
<dbReference type="Gene3D" id="3.40.50.620">
    <property type="entry name" value="HUPs"/>
    <property type="match status" value="1"/>
</dbReference>
<dbReference type="SUPFAM" id="SSF142433">
    <property type="entry name" value="CinA-like"/>
    <property type="match status" value="1"/>
</dbReference>
<keyword evidence="7 12" id="KW-0547">Nucleotide-binding</keyword>
<evidence type="ECO:0000259" key="13">
    <source>
        <dbReference type="SMART" id="SM00836"/>
    </source>
</evidence>
<dbReference type="Pfam" id="PF00750">
    <property type="entry name" value="tRNA-synt_1d"/>
    <property type="match status" value="1"/>
</dbReference>
<dbReference type="InterPro" id="IPR035684">
    <property type="entry name" value="ArgRS_core"/>
</dbReference>
<dbReference type="HAMAP" id="MF_00226_B">
    <property type="entry name" value="CinA_B"/>
    <property type="match status" value="1"/>
</dbReference>
<dbReference type="PANTHER" id="PTHR11956">
    <property type="entry name" value="ARGINYL-TRNA SYNTHETASE"/>
    <property type="match status" value="1"/>
</dbReference>
<evidence type="ECO:0000256" key="7">
    <source>
        <dbReference type="ARBA" id="ARBA00022741"/>
    </source>
</evidence>